<evidence type="ECO:0000313" key="2">
    <source>
        <dbReference type="EMBL" id="TNH26826.1"/>
    </source>
</evidence>
<evidence type="ECO:0000313" key="3">
    <source>
        <dbReference type="Proteomes" id="UP000306145"/>
    </source>
</evidence>
<protein>
    <submittedName>
        <fullName evidence="2">Flavin reductase</fullName>
    </submittedName>
</protein>
<organism evidence="2 3">
    <name type="scientific">Micromonospora orduensis</name>
    <dbReference type="NCBI Taxonomy" id="1420891"/>
    <lineage>
        <taxon>Bacteria</taxon>
        <taxon>Bacillati</taxon>
        <taxon>Actinomycetota</taxon>
        <taxon>Actinomycetes</taxon>
        <taxon>Micromonosporales</taxon>
        <taxon>Micromonosporaceae</taxon>
        <taxon>Micromonospora</taxon>
    </lineage>
</organism>
<evidence type="ECO:0000256" key="1">
    <source>
        <dbReference type="ARBA" id="ARBA00022723"/>
    </source>
</evidence>
<reference evidence="2 3" key="1">
    <citation type="submission" date="2019-06" db="EMBL/GenBank/DDBJ databases">
        <title>Micromonospora ordensis sp. nov., isolated from deep marine sediment.</title>
        <authorList>
            <person name="Veyisoglu A."/>
            <person name="Carro L."/>
            <person name="Klenk H.-P."/>
            <person name="Sahin N."/>
        </authorList>
    </citation>
    <scope>NUCLEOTIDE SEQUENCE [LARGE SCALE GENOMIC DNA]</scope>
    <source>
        <strain evidence="2 3">S2509</strain>
    </source>
</reference>
<accession>A0A5C4QML3</accession>
<dbReference type="InterPro" id="IPR018527">
    <property type="entry name" value="Rubredoxin_Fe_BS"/>
</dbReference>
<dbReference type="RefSeq" id="WP_139585875.1">
    <property type="nucleotide sequence ID" value="NZ_VDFY01000180.1"/>
</dbReference>
<dbReference type="Proteomes" id="UP000306145">
    <property type="component" value="Unassembled WGS sequence"/>
</dbReference>
<keyword evidence="1" id="KW-0479">Metal-binding</keyword>
<dbReference type="AlphaFoldDB" id="A0A5C4QML3"/>
<dbReference type="GO" id="GO:0046872">
    <property type="term" value="F:metal ion binding"/>
    <property type="evidence" value="ECO:0007669"/>
    <property type="project" value="UniProtKB-KW"/>
</dbReference>
<keyword evidence="3" id="KW-1185">Reference proteome</keyword>
<dbReference type="PROSITE" id="PS00202">
    <property type="entry name" value="RUBREDOXIN"/>
    <property type="match status" value="1"/>
</dbReference>
<name>A0A5C4QML3_9ACTN</name>
<sequence length="87" mass="9654">MPHTEGKARKLTHSPLRPSWRCPVCGILWPCSTAKLRLLGEYREDRPGLLSHLATVQQEAEADLTALNPGVALPDLTPRFVGWAQAR</sequence>
<dbReference type="OrthoDB" id="3393036at2"/>
<gene>
    <name evidence="2" type="ORF">FHG89_19775</name>
</gene>
<dbReference type="EMBL" id="VDFY01000180">
    <property type="protein sequence ID" value="TNH26826.1"/>
    <property type="molecule type" value="Genomic_DNA"/>
</dbReference>
<proteinExistence type="predicted"/>
<comment type="caution">
    <text evidence="2">The sequence shown here is derived from an EMBL/GenBank/DDBJ whole genome shotgun (WGS) entry which is preliminary data.</text>
</comment>